<dbReference type="RefSeq" id="WP_164325232.1">
    <property type="nucleotide sequence ID" value="NZ_JAAGLU010000668.1"/>
</dbReference>
<name>A0A6B3C961_9ACTN</name>
<protein>
    <submittedName>
        <fullName evidence="1">Uncharacterized protein</fullName>
    </submittedName>
</protein>
<evidence type="ECO:0000313" key="1">
    <source>
        <dbReference type="EMBL" id="NEC93271.1"/>
    </source>
</evidence>
<dbReference type="AlphaFoldDB" id="A0A6B3C961"/>
<organism evidence="1">
    <name type="scientific">Streptomyces sp. SID12501</name>
    <dbReference type="NCBI Taxonomy" id="2706042"/>
    <lineage>
        <taxon>Bacteria</taxon>
        <taxon>Bacillati</taxon>
        <taxon>Actinomycetota</taxon>
        <taxon>Actinomycetes</taxon>
        <taxon>Kitasatosporales</taxon>
        <taxon>Streptomycetaceae</taxon>
        <taxon>Streptomyces</taxon>
    </lineage>
</organism>
<sequence length="102" mass="10498">MSRTSPPASWATTSNSGVNGGLWLQYGNYDVGRWNDAWFDAGGAGLTRVTSTASGKNVHVHTVGASGKVQGSTLVSGPGTFTAWKELPGGLRGTVDVTATSR</sequence>
<gene>
    <name evidence="1" type="ORF">G3I71_47825</name>
</gene>
<reference evidence="1" key="1">
    <citation type="submission" date="2020-01" db="EMBL/GenBank/DDBJ databases">
        <title>Insect and environment-associated Actinomycetes.</title>
        <authorList>
            <person name="Currrie C."/>
            <person name="Chevrette M."/>
            <person name="Carlson C."/>
            <person name="Stubbendieck R."/>
            <person name="Wendt-Pienkowski E."/>
        </authorList>
    </citation>
    <scope>NUCLEOTIDE SEQUENCE</scope>
    <source>
        <strain evidence="1">SID12501</strain>
    </source>
</reference>
<dbReference type="EMBL" id="JAAGLU010000668">
    <property type="protein sequence ID" value="NEC93271.1"/>
    <property type="molecule type" value="Genomic_DNA"/>
</dbReference>
<proteinExistence type="predicted"/>
<comment type="caution">
    <text evidence="1">The sequence shown here is derived from an EMBL/GenBank/DDBJ whole genome shotgun (WGS) entry which is preliminary data.</text>
</comment>
<accession>A0A6B3C961</accession>